<dbReference type="Proteomes" id="UP001363622">
    <property type="component" value="Unassembled WGS sequence"/>
</dbReference>
<keyword evidence="2" id="KW-0472">Membrane</keyword>
<organism evidence="3 4">
    <name type="scientific">Phyllosticta citriasiana</name>
    <dbReference type="NCBI Taxonomy" id="595635"/>
    <lineage>
        <taxon>Eukaryota</taxon>
        <taxon>Fungi</taxon>
        <taxon>Dikarya</taxon>
        <taxon>Ascomycota</taxon>
        <taxon>Pezizomycotina</taxon>
        <taxon>Dothideomycetes</taxon>
        <taxon>Dothideomycetes incertae sedis</taxon>
        <taxon>Botryosphaeriales</taxon>
        <taxon>Phyllostictaceae</taxon>
        <taxon>Phyllosticta</taxon>
    </lineage>
</organism>
<sequence>MDEETLRREKIPKSPNAQAQGTSTKVCFDKTRNDKIRCLRAQAMLIGPFILLNWIFVESAVMPATFVFESTSQKCPTSAISMTIERRACSYRCGGSTTVHVARIFSLVHQWMRGQGAQNEQRPRCEMHIFYSTPPYAPADSCIRAAKSRWHAPIISDLTLVNPPPCLETSPATLRSSVPMEVVRRAVIPPKTVSSAKPKCNRSFDEAFWN</sequence>
<reference evidence="3 4" key="1">
    <citation type="submission" date="2024-04" db="EMBL/GenBank/DDBJ databases">
        <title>Phyllosticta paracitricarpa is synonymous to the EU quarantine fungus P. citricarpa based on phylogenomic analyses.</title>
        <authorList>
            <consortium name="Lawrence Berkeley National Laboratory"/>
            <person name="Van Ingen-Buijs V.A."/>
            <person name="Van Westerhoven A.C."/>
            <person name="Haridas S."/>
            <person name="Skiadas P."/>
            <person name="Martin F."/>
            <person name="Groenewald J.Z."/>
            <person name="Crous P.W."/>
            <person name="Seidl M.F."/>
        </authorList>
    </citation>
    <scope>NUCLEOTIDE SEQUENCE [LARGE SCALE GENOMIC DNA]</scope>
    <source>
        <strain evidence="3 4">CBS 123371</strain>
    </source>
</reference>
<protein>
    <submittedName>
        <fullName evidence="3">Uncharacterized protein</fullName>
    </submittedName>
</protein>
<keyword evidence="2" id="KW-1133">Transmembrane helix</keyword>
<evidence type="ECO:0000256" key="2">
    <source>
        <dbReference type="SAM" id="Phobius"/>
    </source>
</evidence>
<feature type="compositionally biased region" description="Polar residues" evidence="1">
    <location>
        <begin position="15"/>
        <end position="24"/>
    </location>
</feature>
<keyword evidence="2" id="KW-0812">Transmembrane</keyword>
<comment type="caution">
    <text evidence="3">The sequence shown here is derived from an EMBL/GenBank/DDBJ whole genome shotgun (WGS) entry which is preliminary data.</text>
</comment>
<evidence type="ECO:0000313" key="4">
    <source>
        <dbReference type="Proteomes" id="UP001363622"/>
    </source>
</evidence>
<accession>A0ABR1L2N9</accession>
<keyword evidence="4" id="KW-1185">Reference proteome</keyword>
<dbReference type="EMBL" id="JBBPHU010000001">
    <property type="protein sequence ID" value="KAK7524850.1"/>
    <property type="molecule type" value="Genomic_DNA"/>
</dbReference>
<name>A0ABR1L2N9_9PEZI</name>
<feature type="region of interest" description="Disordered" evidence="1">
    <location>
        <begin position="1"/>
        <end position="24"/>
    </location>
</feature>
<feature type="compositionally biased region" description="Basic and acidic residues" evidence="1">
    <location>
        <begin position="1"/>
        <end position="12"/>
    </location>
</feature>
<gene>
    <name evidence="3" type="ORF">IWZ03DRAFT_403731</name>
</gene>
<evidence type="ECO:0000256" key="1">
    <source>
        <dbReference type="SAM" id="MobiDB-lite"/>
    </source>
</evidence>
<feature type="transmembrane region" description="Helical" evidence="2">
    <location>
        <begin position="45"/>
        <end position="68"/>
    </location>
</feature>
<proteinExistence type="predicted"/>
<evidence type="ECO:0000313" key="3">
    <source>
        <dbReference type="EMBL" id="KAK7524850.1"/>
    </source>
</evidence>